<feature type="signal peptide" evidence="1">
    <location>
        <begin position="1"/>
        <end position="30"/>
    </location>
</feature>
<feature type="chain" id="PRO_5023903333" description="Secreted protein" evidence="1">
    <location>
        <begin position="31"/>
        <end position="75"/>
    </location>
</feature>
<organism evidence="2 3">
    <name type="scientific">Nyssa sinensis</name>
    <dbReference type="NCBI Taxonomy" id="561372"/>
    <lineage>
        <taxon>Eukaryota</taxon>
        <taxon>Viridiplantae</taxon>
        <taxon>Streptophyta</taxon>
        <taxon>Embryophyta</taxon>
        <taxon>Tracheophyta</taxon>
        <taxon>Spermatophyta</taxon>
        <taxon>Magnoliopsida</taxon>
        <taxon>eudicotyledons</taxon>
        <taxon>Gunneridae</taxon>
        <taxon>Pentapetalae</taxon>
        <taxon>asterids</taxon>
        <taxon>Cornales</taxon>
        <taxon>Nyssaceae</taxon>
        <taxon>Nyssa</taxon>
    </lineage>
</organism>
<accession>A0A5J5AK98</accession>
<evidence type="ECO:0000256" key="1">
    <source>
        <dbReference type="SAM" id="SignalP"/>
    </source>
</evidence>
<sequence>MVHHMVPLLLSVSKQFISFFHLLLFSPTNSCLVQHVDVEECGRLGIHILRPTFFTDCEDSVLCSRAGMELKPFLR</sequence>
<reference evidence="2 3" key="1">
    <citation type="submission" date="2019-09" db="EMBL/GenBank/DDBJ databases">
        <title>A chromosome-level genome assembly of the Chinese tupelo Nyssa sinensis.</title>
        <authorList>
            <person name="Yang X."/>
            <person name="Kang M."/>
            <person name="Yang Y."/>
            <person name="Xiong H."/>
            <person name="Wang M."/>
            <person name="Zhang Z."/>
            <person name="Wang Z."/>
            <person name="Wu H."/>
            <person name="Ma T."/>
            <person name="Liu J."/>
            <person name="Xi Z."/>
        </authorList>
    </citation>
    <scope>NUCLEOTIDE SEQUENCE [LARGE SCALE GENOMIC DNA]</scope>
    <source>
        <strain evidence="2">J267</strain>
        <tissue evidence="2">Leaf</tissue>
    </source>
</reference>
<dbReference type="EMBL" id="CM018043">
    <property type="protein sequence ID" value="KAA8531473.1"/>
    <property type="molecule type" value="Genomic_DNA"/>
</dbReference>
<name>A0A5J5AK98_9ASTE</name>
<evidence type="ECO:0000313" key="3">
    <source>
        <dbReference type="Proteomes" id="UP000325577"/>
    </source>
</evidence>
<evidence type="ECO:0000313" key="2">
    <source>
        <dbReference type="EMBL" id="KAA8531473.1"/>
    </source>
</evidence>
<protein>
    <recommendedName>
        <fullName evidence="4">Secreted protein</fullName>
    </recommendedName>
</protein>
<keyword evidence="3" id="KW-1185">Reference proteome</keyword>
<keyword evidence="1" id="KW-0732">Signal</keyword>
<gene>
    <name evidence="2" type="ORF">F0562_006174</name>
</gene>
<dbReference type="Proteomes" id="UP000325577">
    <property type="component" value="Linkage Group LG2"/>
</dbReference>
<proteinExistence type="predicted"/>
<dbReference type="AlphaFoldDB" id="A0A5J5AK98"/>
<evidence type="ECO:0008006" key="4">
    <source>
        <dbReference type="Google" id="ProtNLM"/>
    </source>
</evidence>